<accession>A0A2P2CAB9</accession>
<reference evidence="1" key="1">
    <citation type="submission" date="2015-08" db="EMBL/GenBank/DDBJ databases">
        <authorList>
            <person name="Babu N.S."/>
            <person name="Beckwith C.J."/>
            <person name="Beseler K.G."/>
            <person name="Brison A."/>
            <person name="Carone J.V."/>
            <person name="Caskin T.P."/>
            <person name="Diamond M."/>
            <person name="Durham M.E."/>
            <person name="Foxe J.M."/>
            <person name="Go M."/>
            <person name="Henderson B.A."/>
            <person name="Jones I.B."/>
            <person name="McGettigan J.A."/>
            <person name="Micheletti S.J."/>
            <person name="Nasrallah M.E."/>
            <person name="Ortiz D."/>
            <person name="Piller C.R."/>
            <person name="Privatt S.R."/>
            <person name="Schneider S.L."/>
            <person name="Sharp S."/>
            <person name="Smith T.C."/>
            <person name="Stanton J.D."/>
            <person name="Ullery H.E."/>
            <person name="Wilson R.J."/>
            <person name="Serrano M.G."/>
            <person name="Buck G."/>
            <person name="Lee V."/>
            <person name="Wang Y."/>
            <person name="Carvalho R."/>
            <person name="Voegtly L."/>
            <person name="Shi R."/>
            <person name="Duckworth R."/>
            <person name="Johnson A."/>
            <person name="Loviza R."/>
            <person name="Walstead R."/>
            <person name="Shah Z."/>
            <person name="Kiflezghi M."/>
            <person name="Wade K."/>
            <person name="Ball S.L."/>
            <person name="Bradley K.W."/>
            <person name="Asai D.J."/>
            <person name="Bowman C.A."/>
            <person name="Russell D.A."/>
            <person name="Pope W.H."/>
            <person name="Jacobs-Sera D."/>
            <person name="Hendrix R.W."/>
            <person name="Hatfull G.F."/>
        </authorList>
    </citation>
    <scope>NUCLEOTIDE SEQUENCE</scope>
</reference>
<proteinExistence type="predicted"/>
<protein>
    <submittedName>
        <fullName evidence="1">Uncharacterized protein</fullName>
    </submittedName>
</protein>
<organism evidence="1">
    <name type="scientific">metagenome</name>
    <dbReference type="NCBI Taxonomy" id="256318"/>
    <lineage>
        <taxon>unclassified sequences</taxon>
        <taxon>metagenomes</taxon>
    </lineage>
</organism>
<name>A0A2P2CAB9_9ZZZZ</name>
<dbReference type="EMBL" id="CZKB01000008">
    <property type="protein sequence ID" value="CUR58923.1"/>
    <property type="molecule type" value="Genomic_DNA"/>
</dbReference>
<gene>
    <name evidence="1" type="ORF">NOCA1160127</name>
</gene>
<sequence>MINAMNTIIALLVLTALFSVLVSYVRHDRFAGPASTTHRFDDLGEVDLRQHLVPRS</sequence>
<evidence type="ECO:0000313" key="1">
    <source>
        <dbReference type="EMBL" id="CUR58923.1"/>
    </source>
</evidence>
<dbReference type="AlphaFoldDB" id="A0A2P2CAB9"/>